<organism evidence="8">
    <name type="scientific">Lepeophtheirus salmonis</name>
    <name type="common">Salmon louse</name>
    <name type="synonym">Caligus salmonis</name>
    <dbReference type="NCBI Taxonomy" id="72036"/>
    <lineage>
        <taxon>Eukaryota</taxon>
        <taxon>Metazoa</taxon>
        <taxon>Ecdysozoa</taxon>
        <taxon>Arthropoda</taxon>
        <taxon>Crustacea</taxon>
        <taxon>Multicrustacea</taxon>
        <taxon>Hexanauplia</taxon>
        <taxon>Copepoda</taxon>
        <taxon>Siphonostomatoida</taxon>
        <taxon>Caligidae</taxon>
        <taxon>Lepeophtheirus</taxon>
    </lineage>
</organism>
<evidence type="ECO:0000256" key="2">
    <source>
        <dbReference type="ARBA" id="ARBA00010663"/>
    </source>
</evidence>
<name>A0A0K2T003_LEPSM</name>
<dbReference type="Gene3D" id="1.20.1070.10">
    <property type="entry name" value="Rhodopsin 7-helix transmembrane proteins"/>
    <property type="match status" value="1"/>
</dbReference>
<keyword evidence="3 6" id="KW-0812">Transmembrane</keyword>
<evidence type="ECO:0000256" key="6">
    <source>
        <dbReference type="SAM" id="Phobius"/>
    </source>
</evidence>
<dbReference type="PROSITE" id="PS50262">
    <property type="entry name" value="G_PROTEIN_RECEP_F1_2"/>
    <property type="match status" value="1"/>
</dbReference>
<dbReference type="OrthoDB" id="10011262at2759"/>
<evidence type="ECO:0000256" key="3">
    <source>
        <dbReference type="ARBA" id="ARBA00022692"/>
    </source>
</evidence>
<proteinExistence type="inferred from homology"/>
<feature type="transmembrane region" description="Helical" evidence="6">
    <location>
        <begin position="12"/>
        <end position="31"/>
    </location>
</feature>
<feature type="transmembrane region" description="Helical" evidence="6">
    <location>
        <begin position="81"/>
        <end position="105"/>
    </location>
</feature>
<dbReference type="GO" id="GO:0004930">
    <property type="term" value="F:G protein-coupled receptor activity"/>
    <property type="evidence" value="ECO:0007669"/>
    <property type="project" value="InterPro"/>
</dbReference>
<comment type="similarity">
    <text evidence="2">Belongs to the G-protein coupled receptor 1 family.</text>
</comment>
<dbReference type="PRINTS" id="PR00237">
    <property type="entry name" value="GPCRRHODOPSN"/>
</dbReference>
<dbReference type="SUPFAM" id="SSF81321">
    <property type="entry name" value="Family A G protein-coupled receptor-like"/>
    <property type="match status" value="1"/>
</dbReference>
<evidence type="ECO:0000256" key="1">
    <source>
        <dbReference type="ARBA" id="ARBA00004370"/>
    </source>
</evidence>
<dbReference type="AlphaFoldDB" id="A0A0K2T003"/>
<feature type="domain" description="G-protein coupled receptors family 1 profile" evidence="7">
    <location>
        <begin position="23"/>
        <end position="293"/>
    </location>
</feature>
<feature type="transmembrane region" description="Helical" evidence="6">
    <location>
        <begin position="43"/>
        <end position="66"/>
    </location>
</feature>
<evidence type="ECO:0000313" key="8">
    <source>
        <dbReference type="EMBL" id="CDW18816.1"/>
    </source>
</evidence>
<comment type="subcellular location">
    <subcellularLocation>
        <location evidence="1">Membrane</location>
    </subcellularLocation>
</comment>
<feature type="transmembrane region" description="Helical" evidence="6">
    <location>
        <begin position="228"/>
        <end position="257"/>
    </location>
</feature>
<dbReference type="Pfam" id="PF00001">
    <property type="entry name" value="7tm_1"/>
    <property type="match status" value="1"/>
</dbReference>
<dbReference type="EMBL" id="HACA01001455">
    <property type="protein sequence ID" value="CDW18816.1"/>
    <property type="molecule type" value="Transcribed_RNA"/>
</dbReference>
<dbReference type="CDD" id="cd14978">
    <property type="entry name" value="7tmA_FMRFamide_R-like"/>
    <property type="match status" value="1"/>
</dbReference>
<dbReference type="PANTHER" id="PTHR46641:SF2">
    <property type="entry name" value="FMRFAMIDE RECEPTOR"/>
    <property type="match status" value="1"/>
</dbReference>
<feature type="transmembrane region" description="Helical" evidence="6">
    <location>
        <begin position="181"/>
        <end position="207"/>
    </location>
</feature>
<protein>
    <recommendedName>
        <fullName evidence="7">G-protein coupled receptors family 1 profile domain-containing protein</fullName>
    </recommendedName>
</protein>
<dbReference type="InterPro" id="IPR052954">
    <property type="entry name" value="GPCR-Ligand_Int"/>
</dbReference>
<accession>A0A0K2T003</accession>
<dbReference type="InterPro" id="IPR017452">
    <property type="entry name" value="GPCR_Rhodpsn_7TM"/>
</dbReference>
<sequence length="388" mass="44647">ESMFDSIIDLFFMPVTIAIGVLGNSLSIVVLRNKEIQLRDSFARILIALAVFDLTLILSSACIFTIPCFSDTYAKLLYPHIVPFFLPAAQIAMTASVYTTVITCFDRYIAICRPALLGCCGRSEQKTSWCLICGTAIFSIVYNFTRFFEFRPELTIDPSTNLTVFSVEQTALRKDPLYIQWYILIANFVFMGVFPSIIMIVFNLLVVRAVNEANKKRARMTKRQQRNITVTSMLVSVVVFFLICHSVKFIVTLYEIWESVISPEENWPPWVQFLTKLSHWLLILNSSSNIAIYVHKDPKFKAVFKNILFTYFNKIKTCCVSLRILQKKTPSEDNNSMIEFDNNKNIKNDGQHDLIEPNYVHVEVVQEDKRSCEELCNQSQKEMKSFDV</sequence>
<keyword evidence="4 6" id="KW-1133">Transmembrane helix</keyword>
<reference evidence="8" key="1">
    <citation type="submission" date="2014-05" db="EMBL/GenBank/DDBJ databases">
        <authorList>
            <person name="Chronopoulou M."/>
        </authorList>
    </citation>
    <scope>NUCLEOTIDE SEQUENCE</scope>
    <source>
        <tissue evidence="8">Whole organism</tissue>
    </source>
</reference>
<evidence type="ECO:0000256" key="5">
    <source>
        <dbReference type="ARBA" id="ARBA00023136"/>
    </source>
</evidence>
<evidence type="ECO:0000259" key="7">
    <source>
        <dbReference type="PROSITE" id="PS50262"/>
    </source>
</evidence>
<dbReference type="PANTHER" id="PTHR46641">
    <property type="entry name" value="FMRFAMIDE RECEPTOR-RELATED"/>
    <property type="match status" value="1"/>
</dbReference>
<feature type="transmembrane region" description="Helical" evidence="6">
    <location>
        <begin position="126"/>
        <end position="145"/>
    </location>
</feature>
<feature type="non-terminal residue" evidence="8">
    <location>
        <position position="1"/>
    </location>
</feature>
<evidence type="ECO:0000256" key="4">
    <source>
        <dbReference type="ARBA" id="ARBA00022989"/>
    </source>
</evidence>
<keyword evidence="5 6" id="KW-0472">Membrane</keyword>
<dbReference type="InterPro" id="IPR000276">
    <property type="entry name" value="GPCR_Rhodpsn"/>
</dbReference>
<dbReference type="GO" id="GO:0016020">
    <property type="term" value="C:membrane"/>
    <property type="evidence" value="ECO:0007669"/>
    <property type="project" value="UniProtKB-SubCell"/>
</dbReference>